<evidence type="ECO:0000313" key="2">
    <source>
        <dbReference type="EMBL" id="MBW62456.1"/>
    </source>
</evidence>
<accession>A0A2M4CAS3</accession>
<feature type="compositionally biased region" description="Polar residues" evidence="1">
    <location>
        <begin position="74"/>
        <end position="84"/>
    </location>
</feature>
<name>A0A2M4CAS3_9DIPT</name>
<protein>
    <submittedName>
        <fullName evidence="2">Putative secreted protein</fullName>
    </submittedName>
</protein>
<reference evidence="2" key="1">
    <citation type="submission" date="2018-01" db="EMBL/GenBank/DDBJ databases">
        <title>An insight into the sialome of Amazonian anophelines.</title>
        <authorList>
            <person name="Ribeiro J.M."/>
            <person name="Scarpassa V."/>
            <person name="Calvo E."/>
        </authorList>
    </citation>
    <scope>NUCLEOTIDE SEQUENCE</scope>
    <source>
        <tissue evidence="2">Salivary glands</tissue>
    </source>
</reference>
<evidence type="ECO:0000256" key="1">
    <source>
        <dbReference type="SAM" id="MobiDB-lite"/>
    </source>
</evidence>
<dbReference type="AlphaFoldDB" id="A0A2M4CAS3"/>
<sequence>MRFSDTEKFWFAGTLLCRFALSRAAFAAVHHRFLRELLQTLSPTTIVSFFFRIHGRRQITGGQRHGSPVGSRIGATTSATVLLH</sequence>
<proteinExistence type="predicted"/>
<feature type="region of interest" description="Disordered" evidence="1">
    <location>
        <begin position="61"/>
        <end position="84"/>
    </location>
</feature>
<dbReference type="EMBL" id="GGFJ01013315">
    <property type="protein sequence ID" value="MBW62456.1"/>
    <property type="molecule type" value="Transcribed_RNA"/>
</dbReference>
<organism evidence="2">
    <name type="scientific">Anopheles marajoara</name>
    <dbReference type="NCBI Taxonomy" id="58244"/>
    <lineage>
        <taxon>Eukaryota</taxon>
        <taxon>Metazoa</taxon>
        <taxon>Ecdysozoa</taxon>
        <taxon>Arthropoda</taxon>
        <taxon>Hexapoda</taxon>
        <taxon>Insecta</taxon>
        <taxon>Pterygota</taxon>
        <taxon>Neoptera</taxon>
        <taxon>Endopterygota</taxon>
        <taxon>Diptera</taxon>
        <taxon>Nematocera</taxon>
        <taxon>Culicoidea</taxon>
        <taxon>Culicidae</taxon>
        <taxon>Anophelinae</taxon>
        <taxon>Anopheles</taxon>
    </lineage>
</organism>